<dbReference type="OrthoDB" id="2194195at2759"/>
<dbReference type="AlphaFoldDB" id="A0A0F9W9I3"/>
<evidence type="ECO:0000313" key="1">
    <source>
        <dbReference type="EMBL" id="KKO73650.1"/>
    </source>
</evidence>
<reference evidence="1 2" key="1">
    <citation type="journal article" date="2015" name="Environ. Microbiol.">
        <title>Genome analyses suggest the presence of polyploidy and recent human-driven expansions in eight global populations of the honeybee pathogen Nosema ceranae.</title>
        <authorList>
            <person name="Pelin A."/>
            <person name="Selman M."/>
            <person name="Aris-Brosou S."/>
            <person name="Farinelli L."/>
            <person name="Corradi N."/>
        </authorList>
    </citation>
    <scope>NUCLEOTIDE SEQUENCE [LARGE SCALE GENOMIC DNA]</scope>
    <source>
        <strain evidence="1 2">PA08 1199</strain>
    </source>
</reference>
<name>A0A0F9W9I3_9MICR</name>
<keyword evidence="2" id="KW-1185">Reference proteome</keyword>
<dbReference type="EMBL" id="JPQZ01000344">
    <property type="protein sequence ID" value="KKO73650.1"/>
    <property type="molecule type" value="Genomic_DNA"/>
</dbReference>
<protein>
    <submittedName>
        <fullName evidence="1">Uncharacterized protein</fullName>
    </submittedName>
</protein>
<dbReference type="RefSeq" id="XP_024329392.1">
    <property type="nucleotide sequence ID" value="XM_024475262.1"/>
</dbReference>
<evidence type="ECO:0000313" key="2">
    <source>
        <dbReference type="Proteomes" id="UP000034350"/>
    </source>
</evidence>
<comment type="caution">
    <text evidence="1">The sequence shown here is derived from an EMBL/GenBank/DDBJ whole genome shotgun (WGS) entry which is preliminary data.</text>
</comment>
<dbReference type="Proteomes" id="UP000034350">
    <property type="component" value="Unassembled WGS sequence"/>
</dbReference>
<sequence>MKKYNKLLIRKDDLEITESIISESIAIYKKKLNCYGKRQKFRQTNRKFELYRNKFYLDVEEENRNQKSNVLKEEVIKFWDTMWNKEEIDNTSKYADFLTSIFHLEEKMKRIS</sequence>
<gene>
    <name evidence="1" type="ORF">AAJ76_3440001298</name>
</gene>
<proteinExistence type="predicted"/>
<dbReference type="GeneID" id="36320197"/>
<accession>A0A0F9W9I3</accession>
<dbReference type="VEuPathDB" id="MicrosporidiaDB:AAJ76_3440001298"/>
<organism evidence="1 2">
    <name type="scientific">Vairimorpha ceranae</name>
    <dbReference type="NCBI Taxonomy" id="40302"/>
    <lineage>
        <taxon>Eukaryota</taxon>
        <taxon>Fungi</taxon>
        <taxon>Fungi incertae sedis</taxon>
        <taxon>Microsporidia</taxon>
        <taxon>Nosematidae</taxon>
        <taxon>Vairimorpha</taxon>
    </lineage>
</organism>